<feature type="chain" id="PRO_5009845682" evidence="1">
    <location>
        <begin position="23"/>
        <end position="110"/>
    </location>
</feature>
<reference evidence="3 4" key="1">
    <citation type="submission" date="2016-11" db="UniProtKB">
        <authorList>
            <consortium name="WormBaseParasite"/>
        </authorList>
    </citation>
    <scope>IDENTIFICATION</scope>
</reference>
<organism evidence="2 3">
    <name type="scientific">Macrostomum lignano</name>
    <dbReference type="NCBI Taxonomy" id="282301"/>
    <lineage>
        <taxon>Eukaryota</taxon>
        <taxon>Metazoa</taxon>
        <taxon>Spiralia</taxon>
        <taxon>Lophotrochozoa</taxon>
        <taxon>Platyhelminthes</taxon>
        <taxon>Rhabditophora</taxon>
        <taxon>Macrostomorpha</taxon>
        <taxon>Macrostomida</taxon>
        <taxon>Macrostomidae</taxon>
        <taxon>Macrostomum</taxon>
    </lineage>
</organism>
<keyword evidence="2" id="KW-1185">Reference proteome</keyword>
<evidence type="ECO:0000313" key="2">
    <source>
        <dbReference type="Proteomes" id="UP000095280"/>
    </source>
</evidence>
<dbReference type="Proteomes" id="UP000095280">
    <property type="component" value="Unplaced"/>
</dbReference>
<dbReference type="WBParaSite" id="maker-uti_cns_0003135-snap-gene-0.9-mRNA-1">
    <property type="protein sequence ID" value="maker-uti_cns_0003135-snap-gene-0.9-mRNA-1"/>
    <property type="gene ID" value="maker-uti_cns_0003135-snap-gene-0.9"/>
</dbReference>
<sequence length="110" mass="12750">MHYRRLLTVLLVSVALACSAATQEDSYFVRVSESELQFICGICQECRLCRQLPARPIDEALPGHKFEIHVVDMDPNPVNRSKRIVDLTKPARYHCGKCPTCYCYYRAWRK</sequence>
<protein>
    <submittedName>
        <fullName evidence="3 4">Uncharacterized protein</fullName>
    </submittedName>
</protein>
<evidence type="ECO:0000313" key="3">
    <source>
        <dbReference type="WBParaSite" id="maker-uti_cns_0003009-snap-gene-0.3-mRNA-1"/>
    </source>
</evidence>
<dbReference type="WBParaSite" id="maker-uti_cns_0003009-snap-gene-0.3-mRNA-1">
    <property type="protein sequence ID" value="maker-uti_cns_0003009-snap-gene-0.3-mRNA-1"/>
    <property type="gene ID" value="maker-uti_cns_0003009-snap-gene-0.3"/>
</dbReference>
<feature type="signal peptide" evidence="1">
    <location>
        <begin position="1"/>
        <end position="22"/>
    </location>
</feature>
<evidence type="ECO:0000256" key="1">
    <source>
        <dbReference type="SAM" id="SignalP"/>
    </source>
</evidence>
<dbReference type="AlphaFoldDB" id="A0A1I8GT89"/>
<accession>A0A1I8GT89</accession>
<proteinExistence type="predicted"/>
<keyword evidence="1" id="KW-0732">Signal</keyword>
<name>A0A1I8GT89_9PLAT</name>
<evidence type="ECO:0000313" key="4">
    <source>
        <dbReference type="WBParaSite" id="maker-uti_cns_0003135-snap-gene-0.9-mRNA-1"/>
    </source>
</evidence>
<dbReference type="PROSITE" id="PS51257">
    <property type="entry name" value="PROKAR_LIPOPROTEIN"/>
    <property type="match status" value="1"/>
</dbReference>